<reference evidence="1" key="1">
    <citation type="submission" date="2021-05" db="EMBL/GenBank/DDBJ databases">
        <authorList>
            <person name="Alioto T."/>
            <person name="Alioto T."/>
            <person name="Gomez Garrido J."/>
        </authorList>
    </citation>
    <scope>NUCLEOTIDE SEQUENCE</scope>
</reference>
<dbReference type="EMBL" id="HBUF01232943">
    <property type="protein sequence ID" value="CAG6674101.1"/>
    <property type="molecule type" value="Transcribed_RNA"/>
</dbReference>
<name>A0A8D8WWV3_9HEMI</name>
<dbReference type="AlphaFoldDB" id="A0A8D8WWV3"/>
<proteinExistence type="predicted"/>
<dbReference type="EMBL" id="HBUF01232946">
    <property type="protein sequence ID" value="CAG6674107.1"/>
    <property type="molecule type" value="Transcribed_RNA"/>
</dbReference>
<sequence>MTFLSHKFFRSLYFAMEIGSLIVYKFLTVGDWGGMFKVICSLRSVALFILNVKTFDFDCIVTEKKFLISILAPESYFFKFFGNMTCSAQFLKSVYSNTFTS</sequence>
<evidence type="ECO:0000313" key="1">
    <source>
        <dbReference type="EMBL" id="CAG6674103.1"/>
    </source>
</evidence>
<dbReference type="EMBL" id="HBUF01232945">
    <property type="protein sequence ID" value="CAG6674105.1"/>
    <property type="molecule type" value="Transcribed_RNA"/>
</dbReference>
<dbReference type="EMBL" id="HBUF01232944">
    <property type="protein sequence ID" value="CAG6674103.1"/>
    <property type="molecule type" value="Transcribed_RNA"/>
</dbReference>
<protein>
    <submittedName>
        <fullName evidence="1">Uncharacterized protein</fullName>
    </submittedName>
</protein>
<organism evidence="1">
    <name type="scientific">Cacopsylla melanoneura</name>
    <dbReference type="NCBI Taxonomy" id="428564"/>
    <lineage>
        <taxon>Eukaryota</taxon>
        <taxon>Metazoa</taxon>
        <taxon>Ecdysozoa</taxon>
        <taxon>Arthropoda</taxon>
        <taxon>Hexapoda</taxon>
        <taxon>Insecta</taxon>
        <taxon>Pterygota</taxon>
        <taxon>Neoptera</taxon>
        <taxon>Paraneoptera</taxon>
        <taxon>Hemiptera</taxon>
        <taxon>Sternorrhyncha</taxon>
        <taxon>Psylloidea</taxon>
        <taxon>Psyllidae</taxon>
        <taxon>Psyllinae</taxon>
        <taxon>Cacopsylla</taxon>
    </lineage>
</organism>
<accession>A0A8D8WWV3</accession>